<reference evidence="1" key="1">
    <citation type="journal article" date="2020" name="G3 (Bethesda)">
        <title>High-Quality Assemblies for Three Invasive Social Wasps from the &lt;i&gt;Vespula&lt;/i&gt; Genus.</title>
        <authorList>
            <person name="Harrop T.W.R."/>
            <person name="Guhlin J."/>
            <person name="McLaughlin G.M."/>
            <person name="Permina E."/>
            <person name="Stockwell P."/>
            <person name="Gilligan J."/>
            <person name="Le Lec M.F."/>
            <person name="Gruber M.A.M."/>
            <person name="Quinn O."/>
            <person name="Lovegrove M."/>
            <person name="Duncan E.J."/>
            <person name="Remnant E.J."/>
            <person name="Van Eeckhoven J."/>
            <person name="Graham B."/>
            <person name="Knapp R.A."/>
            <person name="Langford K.W."/>
            <person name="Kronenberg Z."/>
            <person name="Press M.O."/>
            <person name="Eacker S.M."/>
            <person name="Wilson-Rankin E.E."/>
            <person name="Purcell J."/>
            <person name="Lester P.J."/>
            <person name="Dearden P.K."/>
        </authorList>
    </citation>
    <scope>NUCLEOTIDE SEQUENCE</scope>
    <source>
        <strain evidence="1">Marl-1</strain>
    </source>
</reference>
<dbReference type="AlphaFoldDB" id="A0A834J142"/>
<dbReference type="EMBL" id="JACSEA010000025">
    <property type="protein sequence ID" value="KAF7378704.1"/>
    <property type="molecule type" value="Genomic_DNA"/>
</dbReference>
<protein>
    <submittedName>
        <fullName evidence="1">Uncharacterized protein</fullName>
    </submittedName>
</protein>
<proteinExistence type="predicted"/>
<evidence type="ECO:0000313" key="2">
    <source>
        <dbReference type="Proteomes" id="UP000614350"/>
    </source>
</evidence>
<sequence length="93" mass="11029">MRNNNLTVRKKHLLVDYWTKGGETLDRNLSQEVVRIFDPEKCIGLKLIEPSDHFYRTEGRSDHQINENFLTLFMLRILFLQLIVECCNCPYLA</sequence>
<name>A0A834J142_VESVU</name>
<organism evidence="1 2">
    <name type="scientific">Vespula vulgaris</name>
    <name type="common">Yellow jacket</name>
    <name type="synonym">Wasp</name>
    <dbReference type="NCBI Taxonomy" id="7454"/>
    <lineage>
        <taxon>Eukaryota</taxon>
        <taxon>Metazoa</taxon>
        <taxon>Ecdysozoa</taxon>
        <taxon>Arthropoda</taxon>
        <taxon>Hexapoda</taxon>
        <taxon>Insecta</taxon>
        <taxon>Pterygota</taxon>
        <taxon>Neoptera</taxon>
        <taxon>Endopterygota</taxon>
        <taxon>Hymenoptera</taxon>
        <taxon>Apocrita</taxon>
        <taxon>Aculeata</taxon>
        <taxon>Vespoidea</taxon>
        <taxon>Vespidae</taxon>
        <taxon>Vespinae</taxon>
        <taxon>Vespula</taxon>
    </lineage>
</organism>
<comment type="caution">
    <text evidence="1">The sequence shown here is derived from an EMBL/GenBank/DDBJ whole genome shotgun (WGS) entry which is preliminary data.</text>
</comment>
<dbReference type="Proteomes" id="UP000614350">
    <property type="component" value="Unassembled WGS sequence"/>
</dbReference>
<gene>
    <name evidence="1" type="ORF">HZH66_015491</name>
</gene>
<evidence type="ECO:0000313" key="1">
    <source>
        <dbReference type="EMBL" id="KAF7378704.1"/>
    </source>
</evidence>
<keyword evidence="2" id="KW-1185">Reference proteome</keyword>
<accession>A0A834J142</accession>